<dbReference type="eggNOG" id="COG1143">
    <property type="taxonomic scope" value="Bacteria"/>
</dbReference>
<dbReference type="RefSeq" id="WP_015392958.1">
    <property type="nucleotide sequence ID" value="NC_020291.1"/>
</dbReference>
<evidence type="ECO:0000256" key="1">
    <source>
        <dbReference type="ARBA" id="ARBA00022723"/>
    </source>
</evidence>
<keyword evidence="2" id="KW-0408">Iron</keyword>
<proteinExistence type="predicted"/>
<sequence length="265" mass="30295">MVFYFSGTGNSLYVAKNIALKQNEEIISIAKEINLSKEVYEYNLKLNEKIIFVFPIYSWAPPKMVLEFIDKLKINNYQGNYISSIATCGENIGNTMELLSKKLQEKNLKLNSGFSIAMPNNYIIFGDVYKKEKNEELINNCNVILENINNLISNLERDKFNVEKGSLPKLLTFIINPMFNKFAISTKKFYANDDCIGCKVCEKVCNNNCIKVNKKPVWGESCSQCLACINYCPKKAIQYGKSTLNKGRYTNPNIKLEEMFVRGVI</sequence>
<dbReference type="InterPro" id="IPR029039">
    <property type="entry name" value="Flavoprotein-like_sf"/>
</dbReference>
<keyword evidence="3" id="KW-0411">Iron-sulfur</keyword>
<dbReference type="PROSITE" id="PS00198">
    <property type="entry name" value="4FE4S_FER_1"/>
    <property type="match status" value="1"/>
</dbReference>
<dbReference type="STRING" id="36745.CLSAP_26290"/>
<keyword evidence="1" id="KW-0479">Metal-binding</keyword>
<dbReference type="PROSITE" id="PS51379">
    <property type="entry name" value="4FE4S_FER_2"/>
    <property type="match status" value="2"/>
</dbReference>
<dbReference type="SUPFAM" id="SSF54862">
    <property type="entry name" value="4Fe-4S ferredoxins"/>
    <property type="match status" value="1"/>
</dbReference>
<evidence type="ECO:0000313" key="5">
    <source>
        <dbReference type="EMBL" id="AGF56639.1"/>
    </source>
</evidence>
<dbReference type="Pfam" id="PF12724">
    <property type="entry name" value="Flavodoxin_5"/>
    <property type="match status" value="1"/>
</dbReference>
<accession>M1MFE7</accession>
<dbReference type="KEGG" id="csr:Cspa_c28760"/>
<dbReference type="Proteomes" id="UP000011728">
    <property type="component" value="Chromosome"/>
</dbReference>
<dbReference type="OrthoDB" id="9813995at2"/>
<dbReference type="PATRIC" id="fig|931276.5.peg.2892"/>
<name>M1MFE7_9CLOT</name>
<evidence type="ECO:0000256" key="2">
    <source>
        <dbReference type="ARBA" id="ARBA00023004"/>
    </source>
</evidence>
<organism evidence="5 6">
    <name type="scientific">Clostridium saccharoperbutylacetonicum N1-4(HMT)</name>
    <dbReference type="NCBI Taxonomy" id="931276"/>
    <lineage>
        <taxon>Bacteria</taxon>
        <taxon>Bacillati</taxon>
        <taxon>Bacillota</taxon>
        <taxon>Clostridia</taxon>
        <taxon>Eubacteriales</taxon>
        <taxon>Clostridiaceae</taxon>
        <taxon>Clostridium</taxon>
    </lineage>
</organism>
<evidence type="ECO:0000313" key="6">
    <source>
        <dbReference type="Proteomes" id="UP000011728"/>
    </source>
</evidence>
<dbReference type="Gene3D" id="3.30.70.20">
    <property type="match status" value="1"/>
</dbReference>
<dbReference type="EMBL" id="CP004121">
    <property type="protein sequence ID" value="AGF56639.1"/>
    <property type="molecule type" value="Genomic_DNA"/>
</dbReference>
<dbReference type="InterPro" id="IPR047964">
    <property type="entry name" value="EFR1-like"/>
</dbReference>
<evidence type="ECO:0000259" key="4">
    <source>
        <dbReference type="PROSITE" id="PS51379"/>
    </source>
</evidence>
<dbReference type="GO" id="GO:0046872">
    <property type="term" value="F:metal ion binding"/>
    <property type="evidence" value="ECO:0007669"/>
    <property type="project" value="UniProtKB-KW"/>
</dbReference>
<dbReference type="AlphaFoldDB" id="M1MFE7"/>
<gene>
    <name evidence="5" type="ORF">Cspa_c28760</name>
</gene>
<protein>
    <submittedName>
        <fullName evidence="5">4Fe-4S binding protein</fullName>
    </submittedName>
</protein>
<dbReference type="SUPFAM" id="SSF52218">
    <property type="entry name" value="Flavoproteins"/>
    <property type="match status" value="1"/>
</dbReference>
<dbReference type="InterPro" id="IPR017900">
    <property type="entry name" value="4Fe4S_Fe_S_CS"/>
</dbReference>
<dbReference type="InterPro" id="IPR017896">
    <property type="entry name" value="4Fe4S_Fe-S-bd"/>
</dbReference>
<dbReference type="NCBIfam" id="NF038196">
    <property type="entry name" value="ferrodoxin_EFR1"/>
    <property type="match status" value="1"/>
</dbReference>
<dbReference type="Gene3D" id="3.40.50.360">
    <property type="match status" value="1"/>
</dbReference>
<dbReference type="GO" id="GO:0051536">
    <property type="term" value="F:iron-sulfur cluster binding"/>
    <property type="evidence" value="ECO:0007669"/>
    <property type="project" value="UniProtKB-KW"/>
</dbReference>
<dbReference type="HOGENOM" id="CLU_068049_0_0_9"/>
<keyword evidence="6" id="KW-1185">Reference proteome</keyword>
<dbReference type="InterPro" id="IPR026816">
    <property type="entry name" value="Flavodoxin_dom"/>
</dbReference>
<feature type="domain" description="4Fe-4S ferredoxin-type" evidence="4">
    <location>
        <begin position="220"/>
        <end position="242"/>
    </location>
</feature>
<feature type="domain" description="4Fe-4S ferredoxin-type" evidence="4">
    <location>
        <begin position="187"/>
        <end position="215"/>
    </location>
</feature>
<evidence type="ECO:0000256" key="3">
    <source>
        <dbReference type="ARBA" id="ARBA00023014"/>
    </source>
</evidence>
<reference evidence="5 6" key="1">
    <citation type="submission" date="2013-02" db="EMBL/GenBank/DDBJ databases">
        <title>Genome sequence of Clostridium saccharoperbutylacetonicum N1-4(HMT).</title>
        <authorList>
            <person name="Poehlein A."/>
            <person name="Daniel R."/>
        </authorList>
    </citation>
    <scope>NUCLEOTIDE SEQUENCE [LARGE SCALE GENOMIC DNA]</scope>
    <source>
        <strain evidence="6">N1-4(HMT)</strain>
    </source>
</reference>